<dbReference type="SUPFAM" id="SSF53335">
    <property type="entry name" value="S-adenosyl-L-methionine-dependent methyltransferases"/>
    <property type="match status" value="1"/>
</dbReference>
<dbReference type="HOGENOM" id="CLU_2747170_0_0_1"/>
<proteinExistence type="predicted"/>
<name>M3B2M6_SPHMS</name>
<protein>
    <recommendedName>
        <fullName evidence="3">Methyltransferase type 11 domain-containing protein</fullName>
    </recommendedName>
</protein>
<dbReference type="InterPro" id="IPR029063">
    <property type="entry name" value="SAM-dependent_MTases_sf"/>
</dbReference>
<dbReference type="Proteomes" id="UP000016931">
    <property type="component" value="Unassembled WGS sequence"/>
</dbReference>
<dbReference type="EMBL" id="KB456262">
    <property type="protein sequence ID" value="EMF14022.1"/>
    <property type="molecule type" value="Genomic_DNA"/>
</dbReference>
<dbReference type="AlphaFoldDB" id="M3B2M6"/>
<dbReference type="RefSeq" id="XP_016762143.1">
    <property type="nucleotide sequence ID" value="XM_016908757.1"/>
</dbReference>
<reference evidence="1 2" key="1">
    <citation type="journal article" date="2012" name="PLoS Pathog.">
        <title>Diverse lifestyles and strategies of plant pathogenesis encoded in the genomes of eighteen Dothideomycetes fungi.</title>
        <authorList>
            <person name="Ohm R.A."/>
            <person name="Feau N."/>
            <person name="Henrissat B."/>
            <person name="Schoch C.L."/>
            <person name="Horwitz B.A."/>
            <person name="Barry K.W."/>
            <person name="Condon B.J."/>
            <person name="Copeland A.C."/>
            <person name="Dhillon B."/>
            <person name="Glaser F."/>
            <person name="Hesse C.N."/>
            <person name="Kosti I."/>
            <person name="LaButti K."/>
            <person name="Lindquist E.A."/>
            <person name="Lucas S."/>
            <person name="Salamov A.A."/>
            <person name="Bradshaw R.E."/>
            <person name="Ciuffetti L."/>
            <person name="Hamelin R.C."/>
            <person name="Kema G.H.J."/>
            <person name="Lawrence C."/>
            <person name="Scott J.A."/>
            <person name="Spatafora J.W."/>
            <person name="Turgeon B.G."/>
            <person name="de Wit P.J.G.M."/>
            <person name="Zhong S."/>
            <person name="Goodwin S.B."/>
            <person name="Grigoriev I.V."/>
        </authorList>
    </citation>
    <scope>NUCLEOTIDE SEQUENCE [LARGE SCALE GENOMIC DNA]</scope>
    <source>
        <strain evidence="1 2">SO2202</strain>
    </source>
</reference>
<evidence type="ECO:0008006" key="3">
    <source>
        <dbReference type="Google" id="ProtNLM"/>
    </source>
</evidence>
<dbReference type="GeneID" id="27905894"/>
<sequence>DKLAEFPSLSDIYMPVHAALENETVLEQQHRIVSNSVDTILCIQVRYSVTDLETVAKIVYRLLQPGRKLIF</sequence>
<evidence type="ECO:0000313" key="2">
    <source>
        <dbReference type="Proteomes" id="UP000016931"/>
    </source>
</evidence>
<dbReference type="OrthoDB" id="540004at2759"/>
<gene>
    <name evidence="1" type="ORF">SEPMUDRAFT_39670</name>
</gene>
<evidence type="ECO:0000313" key="1">
    <source>
        <dbReference type="EMBL" id="EMF14022.1"/>
    </source>
</evidence>
<dbReference type="Gene3D" id="3.40.50.150">
    <property type="entry name" value="Vaccinia Virus protein VP39"/>
    <property type="match status" value="1"/>
</dbReference>
<organism evidence="1 2">
    <name type="scientific">Sphaerulina musiva (strain SO2202)</name>
    <name type="common">Poplar stem canker fungus</name>
    <name type="synonym">Septoria musiva</name>
    <dbReference type="NCBI Taxonomy" id="692275"/>
    <lineage>
        <taxon>Eukaryota</taxon>
        <taxon>Fungi</taxon>
        <taxon>Dikarya</taxon>
        <taxon>Ascomycota</taxon>
        <taxon>Pezizomycotina</taxon>
        <taxon>Dothideomycetes</taxon>
        <taxon>Dothideomycetidae</taxon>
        <taxon>Mycosphaerellales</taxon>
        <taxon>Mycosphaerellaceae</taxon>
        <taxon>Sphaerulina</taxon>
    </lineage>
</organism>
<accession>M3B2M6</accession>
<keyword evidence="2" id="KW-1185">Reference proteome</keyword>
<feature type="non-terminal residue" evidence="1">
    <location>
        <position position="1"/>
    </location>
</feature>